<keyword evidence="2" id="KW-1185">Reference proteome</keyword>
<accession>T1JKF6</accession>
<organism evidence="1 2">
    <name type="scientific">Strigamia maritima</name>
    <name type="common">European centipede</name>
    <name type="synonym">Geophilus maritimus</name>
    <dbReference type="NCBI Taxonomy" id="126957"/>
    <lineage>
        <taxon>Eukaryota</taxon>
        <taxon>Metazoa</taxon>
        <taxon>Ecdysozoa</taxon>
        <taxon>Arthropoda</taxon>
        <taxon>Myriapoda</taxon>
        <taxon>Chilopoda</taxon>
        <taxon>Pleurostigmophora</taxon>
        <taxon>Geophilomorpha</taxon>
        <taxon>Linotaeniidae</taxon>
        <taxon>Strigamia</taxon>
    </lineage>
</organism>
<proteinExistence type="predicted"/>
<dbReference type="AlphaFoldDB" id="T1JKF6"/>
<sequence>MMRTLKNKEKTQTFIQDDVDQICTRNLIIQDCIRMNECSIYQEKIIKPFLMFNSSCSNCFKLC</sequence>
<dbReference type="HOGENOM" id="CLU_2888587_0_0_1"/>
<reference evidence="1" key="2">
    <citation type="submission" date="2015-02" db="UniProtKB">
        <authorList>
            <consortium name="EnsemblMetazoa"/>
        </authorList>
    </citation>
    <scope>IDENTIFICATION</scope>
</reference>
<dbReference type="Proteomes" id="UP000014500">
    <property type="component" value="Unassembled WGS sequence"/>
</dbReference>
<dbReference type="EnsemblMetazoa" id="SMAR014336-RA">
    <property type="protein sequence ID" value="SMAR014336-PA"/>
    <property type="gene ID" value="SMAR014336"/>
</dbReference>
<protein>
    <submittedName>
        <fullName evidence="1">Uncharacterized protein</fullName>
    </submittedName>
</protein>
<evidence type="ECO:0000313" key="1">
    <source>
        <dbReference type="EnsemblMetazoa" id="SMAR014336-PA"/>
    </source>
</evidence>
<evidence type="ECO:0000313" key="2">
    <source>
        <dbReference type="Proteomes" id="UP000014500"/>
    </source>
</evidence>
<dbReference type="EMBL" id="JH431812">
    <property type="status" value="NOT_ANNOTATED_CDS"/>
    <property type="molecule type" value="Genomic_DNA"/>
</dbReference>
<reference evidence="2" key="1">
    <citation type="submission" date="2011-05" db="EMBL/GenBank/DDBJ databases">
        <authorList>
            <person name="Richards S.R."/>
            <person name="Qu J."/>
            <person name="Jiang H."/>
            <person name="Jhangiani S.N."/>
            <person name="Agravi P."/>
            <person name="Goodspeed R."/>
            <person name="Gross S."/>
            <person name="Mandapat C."/>
            <person name="Jackson L."/>
            <person name="Mathew T."/>
            <person name="Pu L."/>
            <person name="Thornton R."/>
            <person name="Saada N."/>
            <person name="Wilczek-Boney K.B."/>
            <person name="Lee S."/>
            <person name="Kovar C."/>
            <person name="Wu Y."/>
            <person name="Scherer S.E."/>
            <person name="Worley K.C."/>
            <person name="Muzny D.M."/>
            <person name="Gibbs R."/>
        </authorList>
    </citation>
    <scope>NUCLEOTIDE SEQUENCE</scope>
    <source>
        <strain evidence="2">Brora</strain>
    </source>
</reference>
<name>T1JKF6_STRMM</name>